<dbReference type="Proteomes" id="UP000604475">
    <property type="component" value="Unassembled WGS sequence"/>
</dbReference>
<accession>A0A937RN34</accession>
<dbReference type="InterPro" id="IPR014718">
    <property type="entry name" value="GH-type_carb-bd"/>
</dbReference>
<dbReference type="CDD" id="cd09022">
    <property type="entry name" value="Aldose_epim_Ec_YihR"/>
    <property type="match status" value="1"/>
</dbReference>
<dbReference type="PANTHER" id="PTHR10091:SF0">
    <property type="entry name" value="GALACTOSE MUTAROTASE"/>
    <property type="match status" value="1"/>
</dbReference>
<protein>
    <submittedName>
        <fullName evidence="1">Aldose 1-epimerase family protein</fullName>
    </submittedName>
</protein>
<keyword evidence="2" id="KW-1185">Reference proteome</keyword>
<dbReference type="InterPro" id="IPR008183">
    <property type="entry name" value="Aldose_1/G6P_1-epimerase"/>
</dbReference>
<dbReference type="EMBL" id="JAEACQ010000286">
    <property type="protein sequence ID" value="MBL7631819.1"/>
    <property type="molecule type" value="Genomic_DNA"/>
</dbReference>
<dbReference type="Pfam" id="PF01263">
    <property type="entry name" value="Aldose_epim"/>
    <property type="match status" value="1"/>
</dbReference>
<gene>
    <name evidence="1" type="ORF">I7412_32600</name>
</gene>
<dbReference type="GO" id="GO:0030246">
    <property type="term" value="F:carbohydrate binding"/>
    <property type="evidence" value="ECO:0007669"/>
    <property type="project" value="InterPro"/>
</dbReference>
<proteinExistence type="predicted"/>
<sequence>MEAIPPSGRQLELVHAGSSVTVVEVGGGPRDYRVDGVPVLDGYPLDAMASHGRGQLLAPWPNRIAGGRYRWGGATLQLPVSEPATGNAIHGLARWSAWDLERTGSASATASFTVHAQTGYPFTLDFRAEYALGDEGLAVTMTATNRSASAAPVGMGAHPYLFVPGPGGAPLPVDDATLTIPANRRLLVNEALIPIDAEEVAGGPFDFRAARPVGRLALDTCFADLRRDADGLARVVLAGESGEAGGGGTVIVWMDQAWEYIQIFTSDSLRGDERRRSIAVEPQTCPADAFNSGQGLRILEPGESFGGSWGIQPAR</sequence>
<dbReference type="InterPro" id="IPR011013">
    <property type="entry name" value="Gal_mutarotase_sf_dom"/>
</dbReference>
<reference evidence="1" key="1">
    <citation type="submission" date="2020-12" db="EMBL/GenBank/DDBJ databases">
        <title>Genomic characterization of non-nitrogen-fixing Frankia strains.</title>
        <authorList>
            <person name="Carlos-Shanley C."/>
            <person name="Guerra T."/>
            <person name="Hahn D."/>
        </authorList>
    </citation>
    <scope>NUCLEOTIDE SEQUENCE</scope>
    <source>
        <strain evidence="1">CN6</strain>
    </source>
</reference>
<dbReference type="GO" id="GO:0004034">
    <property type="term" value="F:aldose 1-epimerase activity"/>
    <property type="evidence" value="ECO:0007669"/>
    <property type="project" value="TreeGrafter"/>
</dbReference>
<comment type="caution">
    <text evidence="1">The sequence shown here is derived from an EMBL/GenBank/DDBJ whole genome shotgun (WGS) entry which is preliminary data.</text>
</comment>
<dbReference type="RefSeq" id="WP_203008294.1">
    <property type="nucleotide sequence ID" value="NZ_JADWYU010000256.1"/>
</dbReference>
<dbReference type="SUPFAM" id="SSF74650">
    <property type="entry name" value="Galactose mutarotase-like"/>
    <property type="match status" value="1"/>
</dbReference>
<name>A0A937RN34_9ACTN</name>
<evidence type="ECO:0000313" key="2">
    <source>
        <dbReference type="Proteomes" id="UP000604475"/>
    </source>
</evidence>
<dbReference type="InterPro" id="IPR037480">
    <property type="entry name" value="YihR-like"/>
</dbReference>
<dbReference type="PANTHER" id="PTHR10091">
    <property type="entry name" value="ALDOSE-1-EPIMERASE"/>
    <property type="match status" value="1"/>
</dbReference>
<dbReference type="Gene3D" id="2.70.98.10">
    <property type="match status" value="1"/>
</dbReference>
<dbReference type="GO" id="GO:0033499">
    <property type="term" value="P:galactose catabolic process via UDP-galactose, Leloir pathway"/>
    <property type="evidence" value="ECO:0007669"/>
    <property type="project" value="TreeGrafter"/>
</dbReference>
<dbReference type="AlphaFoldDB" id="A0A937RN34"/>
<organism evidence="1 2">
    <name type="scientific">Frankia nepalensis</name>
    <dbReference type="NCBI Taxonomy" id="1836974"/>
    <lineage>
        <taxon>Bacteria</taxon>
        <taxon>Bacillati</taxon>
        <taxon>Actinomycetota</taxon>
        <taxon>Actinomycetes</taxon>
        <taxon>Frankiales</taxon>
        <taxon>Frankiaceae</taxon>
        <taxon>Frankia</taxon>
    </lineage>
</organism>
<evidence type="ECO:0000313" key="1">
    <source>
        <dbReference type="EMBL" id="MBL7631819.1"/>
    </source>
</evidence>
<dbReference type="GO" id="GO:0006006">
    <property type="term" value="P:glucose metabolic process"/>
    <property type="evidence" value="ECO:0007669"/>
    <property type="project" value="TreeGrafter"/>
</dbReference>